<evidence type="ECO:0000313" key="8">
    <source>
        <dbReference type="Proteomes" id="UP000826651"/>
    </source>
</evidence>
<evidence type="ECO:0000313" key="7">
    <source>
        <dbReference type="EMBL" id="MBZ2195350.1"/>
    </source>
</evidence>
<feature type="transmembrane region" description="Helical" evidence="5">
    <location>
        <begin position="246"/>
        <end position="264"/>
    </location>
</feature>
<feature type="transmembrane region" description="Helical" evidence="5">
    <location>
        <begin position="200"/>
        <end position="219"/>
    </location>
</feature>
<dbReference type="InterPro" id="IPR002645">
    <property type="entry name" value="STAS_dom"/>
</dbReference>
<dbReference type="InterPro" id="IPR036513">
    <property type="entry name" value="STAS_dom_sf"/>
</dbReference>
<protein>
    <submittedName>
        <fullName evidence="7">SulP family inorganic anion transporter</fullName>
    </submittedName>
</protein>
<dbReference type="InterPro" id="IPR001902">
    <property type="entry name" value="SLC26A/SulP_fam"/>
</dbReference>
<keyword evidence="2 5" id="KW-0812">Transmembrane</keyword>
<feature type="transmembrane region" description="Helical" evidence="5">
    <location>
        <begin position="379"/>
        <end position="409"/>
    </location>
</feature>
<dbReference type="Gene3D" id="3.30.750.24">
    <property type="entry name" value="STAS domain"/>
    <property type="match status" value="1"/>
</dbReference>
<sequence>MAGWLGHLMIPRRSDYAGLRTSWRRDLLAGVTVGIVALPLALGFGVASGVGAGAGLVTAIVAGAVAAIFGGSHLQVSGPTGAMTVVLVPVVARFGADAVGLIAVMAGVIIVIMGVLGMGRLVSLIPWPVVEGFTIGIGIVIALQQVPLALDLPKPDGENSLLVAIDALRVVDWAAAAQPLALVALVIAIMVVTTRLRRNLPASLIAVAAATVAALVFSMDVDRIGALPTIFAAPSLPAVELADMRTLLSAALAVAALGALESLLSARVADGMADDIGRTESSRELVGQGLANVASGLLGGMPATGAIARTAVAVRAGARTRVSALTHAALLAVVVLVAAPLVAHIPLSALAGVLIVTAARMVNIRTARSILRSTRRDGVALLVTVVVTVAFDLILAVEVGVAVAALLALRSVSKVSGLRREEVPAEIGAEQEHDLLHEHIAVYRFDGALFFGVTRRFLDELSAAVDLRVIILRLSSVRLMDASGANALAEFIVDKQANGVTVLLKGIQPDQRRLLESVGVFDSLRTRKHVFTSMPEAIEHARSHVRRELDGEPPMVPERRH</sequence>
<reference evidence="7 8" key="1">
    <citation type="submission" date="2021-04" db="EMBL/GenBank/DDBJ databases">
        <title>Ruania sp. nov., isolated from sandy soil of mangrove forest.</title>
        <authorList>
            <person name="Ge X."/>
            <person name="Huang R."/>
            <person name="Liu W."/>
        </authorList>
    </citation>
    <scope>NUCLEOTIDE SEQUENCE [LARGE SCALE GENOMIC DNA]</scope>
    <source>
        <strain evidence="7 8">N2-46</strain>
    </source>
</reference>
<feature type="transmembrane region" description="Helical" evidence="5">
    <location>
        <begin position="94"/>
        <end position="117"/>
    </location>
</feature>
<accession>A0ABS7S4W8</accession>
<dbReference type="Pfam" id="PF01740">
    <property type="entry name" value="STAS"/>
    <property type="match status" value="1"/>
</dbReference>
<dbReference type="Pfam" id="PF00916">
    <property type="entry name" value="Sulfate_transp"/>
    <property type="match status" value="1"/>
</dbReference>
<evidence type="ECO:0000256" key="2">
    <source>
        <dbReference type="ARBA" id="ARBA00022692"/>
    </source>
</evidence>
<feature type="transmembrane region" description="Helical" evidence="5">
    <location>
        <begin position="170"/>
        <end position="193"/>
    </location>
</feature>
<feature type="transmembrane region" description="Helical" evidence="5">
    <location>
        <begin position="54"/>
        <end position="74"/>
    </location>
</feature>
<dbReference type="InterPro" id="IPR011547">
    <property type="entry name" value="SLC26A/SulP_dom"/>
</dbReference>
<dbReference type="SUPFAM" id="SSF52091">
    <property type="entry name" value="SpoIIaa-like"/>
    <property type="match status" value="1"/>
</dbReference>
<feature type="transmembrane region" description="Helical" evidence="5">
    <location>
        <begin position="129"/>
        <end position="150"/>
    </location>
</feature>
<evidence type="ECO:0000256" key="4">
    <source>
        <dbReference type="ARBA" id="ARBA00023136"/>
    </source>
</evidence>
<keyword evidence="8" id="KW-1185">Reference proteome</keyword>
<feature type="transmembrane region" description="Helical" evidence="5">
    <location>
        <begin position="328"/>
        <end position="358"/>
    </location>
</feature>
<feature type="transmembrane region" description="Helical" evidence="5">
    <location>
        <begin position="27"/>
        <end position="47"/>
    </location>
</feature>
<name>A0ABS7S4W8_9MICO</name>
<organism evidence="7 8">
    <name type="scientific">Occultella gossypii</name>
    <dbReference type="NCBI Taxonomy" id="2800820"/>
    <lineage>
        <taxon>Bacteria</taxon>
        <taxon>Bacillati</taxon>
        <taxon>Actinomycetota</taxon>
        <taxon>Actinomycetes</taxon>
        <taxon>Micrococcales</taxon>
        <taxon>Ruaniaceae</taxon>
        <taxon>Occultella</taxon>
    </lineage>
</organism>
<gene>
    <name evidence="7" type="ORF">KCQ71_04255</name>
</gene>
<comment type="subcellular location">
    <subcellularLocation>
        <location evidence="1">Membrane</location>
        <topology evidence="1">Multi-pass membrane protein</topology>
    </subcellularLocation>
</comment>
<dbReference type="PANTHER" id="PTHR11814">
    <property type="entry name" value="SULFATE TRANSPORTER"/>
    <property type="match status" value="1"/>
</dbReference>
<dbReference type="CDD" id="cd07042">
    <property type="entry name" value="STAS_SulP_like_sulfate_transporter"/>
    <property type="match status" value="1"/>
</dbReference>
<evidence type="ECO:0000259" key="6">
    <source>
        <dbReference type="PROSITE" id="PS50801"/>
    </source>
</evidence>
<comment type="caution">
    <text evidence="7">The sequence shown here is derived from an EMBL/GenBank/DDBJ whole genome shotgun (WGS) entry which is preliminary data.</text>
</comment>
<dbReference type="Proteomes" id="UP000826651">
    <property type="component" value="Unassembled WGS sequence"/>
</dbReference>
<evidence type="ECO:0000256" key="5">
    <source>
        <dbReference type="SAM" id="Phobius"/>
    </source>
</evidence>
<keyword evidence="3 5" id="KW-1133">Transmembrane helix</keyword>
<feature type="domain" description="STAS" evidence="6">
    <location>
        <begin position="438"/>
        <end position="541"/>
    </location>
</feature>
<proteinExistence type="predicted"/>
<feature type="transmembrane region" description="Helical" evidence="5">
    <location>
        <begin position="285"/>
        <end position="308"/>
    </location>
</feature>
<evidence type="ECO:0000256" key="1">
    <source>
        <dbReference type="ARBA" id="ARBA00004141"/>
    </source>
</evidence>
<keyword evidence="4 5" id="KW-0472">Membrane</keyword>
<dbReference type="EMBL" id="JAGSHT010000003">
    <property type="protein sequence ID" value="MBZ2195350.1"/>
    <property type="molecule type" value="Genomic_DNA"/>
</dbReference>
<evidence type="ECO:0000256" key="3">
    <source>
        <dbReference type="ARBA" id="ARBA00022989"/>
    </source>
</evidence>
<dbReference type="PROSITE" id="PS50801">
    <property type="entry name" value="STAS"/>
    <property type="match status" value="1"/>
</dbReference>